<reference evidence="1 2" key="1">
    <citation type="journal article" date="2018" name="Nat. Biotechnol.">
        <title>A standardized bacterial taxonomy based on genome phylogeny substantially revises the tree of life.</title>
        <authorList>
            <person name="Parks D.H."/>
            <person name="Chuvochina M."/>
            <person name="Waite D.W."/>
            <person name="Rinke C."/>
            <person name="Skarshewski A."/>
            <person name="Chaumeil P.A."/>
            <person name="Hugenholtz P."/>
        </authorList>
    </citation>
    <scope>NUCLEOTIDE SEQUENCE [LARGE SCALE GENOMIC DNA]</scope>
    <source>
        <strain evidence="1">UBA9375</strain>
    </source>
</reference>
<protein>
    <recommendedName>
        <fullName evidence="3">SMI1/KNR4 family protein</fullName>
    </recommendedName>
</protein>
<sequence>MRSELICDINHHLDSMLEGALKVGDCPGKFNDVIEQWEIPMSLKRLLQWKWFNVPLDAGLSIYSVEQIVESEDEPRFRAQQMMQIGSCINGDMVCIDYSQEECPVYFTSHDTLWEEENASARDCSVLIFDSLAELMLRIAESKYIPTDYYSGAEYRETKDEMDGGKP</sequence>
<name>A0A3D3R652_9PLAN</name>
<dbReference type="AlphaFoldDB" id="A0A3D3R652"/>
<accession>A0A3D3R652</accession>
<evidence type="ECO:0000313" key="2">
    <source>
        <dbReference type="Proteomes" id="UP000263642"/>
    </source>
</evidence>
<organism evidence="1 2">
    <name type="scientific">Gimesia maris</name>
    <dbReference type="NCBI Taxonomy" id="122"/>
    <lineage>
        <taxon>Bacteria</taxon>
        <taxon>Pseudomonadati</taxon>
        <taxon>Planctomycetota</taxon>
        <taxon>Planctomycetia</taxon>
        <taxon>Planctomycetales</taxon>
        <taxon>Planctomycetaceae</taxon>
        <taxon>Gimesia</taxon>
    </lineage>
</organism>
<dbReference type="SUPFAM" id="SSF160631">
    <property type="entry name" value="SMI1/KNR4-like"/>
    <property type="match status" value="1"/>
</dbReference>
<comment type="caution">
    <text evidence="1">The sequence shown here is derived from an EMBL/GenBank/DDBJ whole genome shotgun (WGS) entry which is preliminary data.</text>
</comment>
<dbReference type="EMBL" id="DQAY01000061">
    <property type="protein sequence ID" value="HCO23552.1"/>
    <property type="molecule type" value="Genomic_DNA"/>
</dbReference>
<dbReference type="Gene3D" id="3.40.1580.10">
    <property type="entry name" value="SMI1/KNR4-like"/>
    <property type="match status" value="1"/>
</dbReference>
<evidence type="ECO:0000313" key="1">
    <source>
        <dbReference type="EMBL" id="HCO23552.1"/>
    </source>
</evidence>
<gene>
    <name evidence="1" type="ORF">DIT97_11015</name>
</gene>
<dbReference type="Proteomes" id="UP000263642">
    <property type="component" value="Unassembled WGS sequence"/>
</dbReference>
<evidence type="ECO:0008006" key="3">
    <source>
        <dbReference type="Google" id="ProtNLM"/>
    </source>
</evidence>
<dbReference type="InterPro" id="IPR037883">
    <property type="entry name" value="Knr4/Smi1-like_sf"/>
</dbReference>
<proteinExistence type="predicted"/>